<dbReference type="OrthoDB" id="4920000at2759"/>
<sequence length="246" mass="26360">MRPLGECLNNVRPNAARSAGHDHHGSGTGAGANSAVRRILKTGEFLTKSRRLVVTSGTIPDAPPVWPIVTLGRADGQNGIAQRTSHGVAYALPLYRVSDGRASAMTLGQRNVARVYASFADGVMEECRQRRHRAPGAAKGAMAAVGLGVNAVRSYFDMLTEGNGKAVVACVNSPQSATISGDADAVREMEDLCKQNGVFARRLGVQQAYHSHHMDPFADAYRERLRVEMAQVVVQGGLTRWLSHTS</sequence>
<reference evidence="5 6" key="1">
    <citation type="journal article" date="2011" name="PLoS Genet.">
        <title>Genome sequencing and comparative transcriptomics of the model entomopathogenic fungi Metarhizium anisopliae and M. acridum.</title>
        <authorList>
            <person name="Gao Q."/>
            <person name="Jin K."/>
            <person name="Ying S.H."/>
            <person name="Zhang Y."/>
            <person name="Xiao G."/>
            <person name="Shang Y."/>
            <person name="Duan Z."/>
            <person name="Hu X."/>
            <person name="Xie X.Q."/>
            <person name="Zhou G."/>
            <person name="Peng G."/>
            <person name="Luo Z."/>
            <person name="Huang W."/>
            <person name="Wang B."/>
            <person name="Fang W."/>
            <person name="Wang S."/>
            <person name="Zhong Y."/>
            <person name="Ma L.J."/>
            <person name="St Leger R.J."/>
            <person name="Zhao G.P."/>
            <person name="Pei Y."/>
            <person name="Feng M.G."/>
            <person name="Xia Y."/>
            <person name="Wang C."/>
        </authorList>
    </citation>
    <scope>NUCLEOTIDE SEQUENCE [LARGE SCALE GENOMIC DNA]</scope>
    <source>
        <strain evidence="5 6">CQMa 102</strain>
    </source>
</reference>
<dbReference type="InterPro" id="IPR001227">
    <property type="entry name" value="Ac_transferase_dom_sf"/>
</dbReference>
<evidence type="ECO:0000313" key="6">
    <source>
        <dbReference type="Proteomes" id="UP000002499"/>
    </source>
</evidence>
<dbReference type="SMART" id="SM00827">
    <property type="entry name" value="PKS_AT"/>
    <property type="match status" value="1"/>
</dbReference>
<dbReference type="InterPro" id="IPR014043">
    <property type="entry name" value="Acyl_transferase_dom"/>
</dbReference>
<keyword evidence="2" id="KW-0597">Phosphoprotein</keyword>
<dbReference type="EMBL" id="GL698484">
    <property type="protein sequence ID" value="EFY91093.1"/>
    <property type="molecule type" value="Genomic_DNA"/>
</dbReference>
<accession>E9DYR6</accession>
<gene>
    <name evidence="5" type="ORF">MAC_02764</name>
</gene>
<dbReference type="HOGENOM" id="CLU_1129279_0_0_1"/>
<keyword evidence="6" id="KW-1185">Reference proteome</keyword>
<name>E9DYR6_METAQ</name>
<dbReference type="GO" id="GO:0044550">
    <property type="term" value="P:secondary metabolite biosynthetic process"/>
    <property type="evidence" value="ECO:0007669"/>
    <property type="project" value="TreeGrafter"/>
</dbReference>
<dbReference type="AlphaFoldDB" id="E9DYR6"/>
<protein>
    <submittedName>
        <fullName evidence="5">Polyketide synthase, putative</fullName>
    </submittedName>
</protein>
<dbReference type="GO" id="GO:0004312">
    <property type="term" value="F:fatty acid synthase activity"/>
    <property type="evidence" value="ECO:0007669"/>
    <property type="project" value="TreeGrafter"/>
</dbReference>
<dbReference type="InterPro" id="IPR016036">
    <property type="entry name" value="Malonyl_transacylase_ACP-bd"/>
</dbReference>
<dbReference type="SUPFAM" id="SSF55048">
    <property type="entry name" value="Probable ACP-binding domain of malonyl-CoA ACP transacylase"/>
    <property type="match status" value="1"/>
</dbReference>
<organism evidence="6">
    <name type="scientific">Metarhizium acridum (strain CQMa 102)</name>
    <dbReference type="NCBI Taxonomy" id="655827"/>
    <lineage>
        <taxon>Eukaryota</taxon>
        <taxon>Fungi</taxon>
        <taxon>Dikarya</taxon>
        <taxon>Ascomycota</taxon>
        <taxon>Pezizomycotina</taxon>
        <taxon>Sordariomycetes</taxon>
        <taxon>Hypocreomycetidae</taxon>
        <taxon>Hypocreales</taxon>
        <taxon>Clavicipitaceae</taxon>
        <taxon>Metarhizium</taxon>
    </lineage>
</organism>
<evidence type="ECO:0000256" key="2">
    <source>
        <dbReference type="ARBA" id="ARBA00022553"/>
    </source>
</evidence>
<evidence type="ECO:0000256" key="3">
    <source>
        <dbReference type="SAM" id="MobiDB-lite"/>
    </source>
</evidence>
<dbReference type="Pfam" id="PF00698">
    <property type="entry name" value="Acyl_transf_1"/>
    <property type="match status" value="1"/>
</dbReference>
<dbReference type="Gene3D" id="3.40.366.10">
    <property type="entry name" value="Malonyl-Coenzyme A Acyl Carrier Protein, domain 2"/>
    <property type="match status" value="1"/>
</dbReference>
<feature type="domain" description="Malonyl-CoA:ACP transacylase (MAT)" evidence="4">
    <location>
        <begin position="112"/>
        <end position="245"/>
    </location>
</feature>
<keyword evidence="1" id="KW-0596">Phosphopantetheine</keyword>
<dbReference type="eggNOG" id="KOG1202">
    <property type="taxonomic scope" value="Eukaryota"/>
</dbReference>
<evidence type="ECO:0000313" key="5">
    <source>
        <dbReference type="EMBL" id="EFY91093.1"/>
    </source>
</evidence>
<dbReference type="PANTHER" id="PTHR43775">
    <property type="entry name" value="FATTY ACID SYNTHASE"/>
    <property type="match status" value="1"/>
</dbReference>
<proteinExistence type="predicted"/>
<evidence type="ECO:0000256" key="1">
    <source>
        <dbReference type="ARBA" id="ARBA00022450"/>
    </source>
</evidence>
<dbReference type="PANTHER" id="PTHR43775:SF29">
    <property type="entry name" value="ASPERFURANONE POLYKETIDE SYNTHASE AFOG-RELATED"/>
    <property type="match status" value="1"/>
</dbReference>
<dbReference type="GO" id="GO:0006633">
    <property type="term" value="P:fatty acid biosynthetic process"/>
    <property type="evidence" value="ECO:0007669"/>
    <property type="project" value="TreeGrafter"/>
</dbReference>
<feature type="region of interest" description="Disordered" evidence="3">
    <location>
        <begin position="1"/>
        <end position="34"/>
    </location>
</feature>
<dbReference type="InParanoid" id="E9DYR6"/>
<evidence type="ECO:0000259" key="4">
    <source>
        <dbReference type="SMART" id="SM00827"/>
    </source>
</evidence>
<dbReference type="InterPro" id="IPR050091">
    <property type="entry name" value="PKS_NRPS_Biosynth_Enz"/>
</dbReference>
<dbReference type="Proteomes" id="UP000002499">
    <property type="component" value="Unassembled WGS sequence"/>
</dbReference>